<keyword evidence="1" id="KW-0472">Membrane</keyword>
<organism evidence="3 4">
    <name type="scientific">Pseudoalteromonas piscicida</name>
    <dbReference type="NCBI Taxonomy" id="43662"/>
    <lineage>
        <taxon>Bacteria</taxon>
        <taxon>Pseudomonadati</taxon>
        <taxon>Pseudomonadota</taxon>
        <taxon>Gammaproteobacteria</taxon>
        <taxon>Alteromonadales</taxon>
        <taxon>Pseudoalteromonadaceae</taxon>
        <taxon>Pseudoalteromonas</taxon>
    </lineage>
</organism>
<protein>
    <submittedName>
        <fullName evidence="3">EAL domain-containing protein</fullName>
    </submittedName>
</protein>
<feature type="transmembrane region" description="Helical" evidence="1">
    <location>
        <begin position="36"/>
        <end position="59"/>
    </location>
</feature>
<reference evidence="4" key="1">
    <citation type="journal article" date="2019" name="Genome Announc.">
        <title>Draft Genome Sequence of Pseudoalteromonas piscicida Strain 36Y ROTHPW, an Hypersaline Seawater Isolate from the South Coast of Sonora, Mexico.</title>
        <authorList>
            <person name="Sanchez-Diaz R."/>
            <person name="Molina-Garza Z.J."/>
            <person name="Cruz-Suarez L.E."/>
            <person name="Selvin J."/>
            <person name="Kiran G.S."/>
            <person name="Ibarra-Gamez J.C."/>
            <person name="Gomez-Gil B."/>
            <person name="Galaviz-Silva L."/>
        </authorList>
    </citation>
    <scope>NUCLEOTIDE SEQUENCE [LARGE SCALE GENOMIC DNA]</scope>
    <source>
        <strain evidence="4">36Y_RITHPW</strain>
    </source>
</reference>
<dbReference type="InterPro" id="IPR043128">
    <property type="entry name" value="Rev_trsase/Diguanyl_cyclase"/>
</dbReference>
<gene>
    <name evidence="3" type="ORF">CEX98_00525</name>
</gene>
<dbReference type="InterPro" id="IPR029787">
    <property type="entry name" value="Nucleotide_cyclase"/>
</dbReference>
<comment type="caution">
    <text evidence="3">The sequence shown here is derived from an EMBL/GenBank/DDBJ whole genome shotgun (WGS) entry which is preliminary data.</text>
</comment>
<dbReference type="PROSITE" id="PS50883">
    <property type="entry name" value="EAL"/>
    <property type="match status" value="1"/>
</dbReference>
<dbReference type="PANTHER" id="PTHR33121">
    <property type="entry name" value="CYCLIC DI-GMP PHOSPHODIESTERASE PDEF"/>
    <property type="match status" value="1"/>
</dbReference>
<dbReference type="Proteomes" id="UP000228621">
    <property type="component" value="Unassembled WGS sequence"/>
</dbReference>
<keyword evidence="1" id="KW-0812">Transmembrane</keyword>
<dbReference type="SUPFAM" id="SSF141868">
    <property type="entry name" value="EAL domain-like"/>
    <property type="match status" value="1"/>
</dbReference>
<proteinExistence type="predicted"/>
<feature type="transmembrane region" description="Helical" evidence="1">
    <location>
        <begin position="218"/>
        <end position="239"/>
    </location>
</feature>
<dbReference type="Gene3D" id="3.20.20.450">
    <property type="entry name" value="EAL domain"/>
    <property type="match status" value="1"/>
</dbReference>
<feature type="domain" description="EAL" evidence="2">
    <location>
        <begin position="403"/>
        <end position="640"/>
    </location>
</feature>
<evidence type="ECO:0000256" key="1">
    <source>
        <dbReference type="SAM" id="Phobius"/>
    </source>
</evidence>
<accession>A0A2A5JWC3</accession>
<evidence type="ECO:0000313" key="3">
    <source>
        <dbReference type="EMBL" id="PCK33647.1"/>
    </source>
</evidence>
<evidence type="ECO:0000259" key="2">
    <source>
        <dbReference type="PROSITE" id="PS50883"/>
    </source>
</evidence>
<evidence type="ECO:0000313" key="4">
    <source>
        <dbReference type="Proteomes" id="UP000228621"/>
    </source>
</evidence>
<dbReference type="AlphaFoldDB" id="A0A2A5JWC3"/>
<dbReference type="EMBL" id="NKHF01000003">
    <property type="protein sequence ID" value="PCK33647.1"/>
    <property type="molecule type" value="Genomic_DNA"/>
</dbReference>
<dbReference type="PANTHER" id="PTHR33121:SF79">
    <property type="entry name" value="CYCLIC DI-GMP PHOSPHODIESTERASE PDED-RELATED"/>
    <property type="match status" value="1"/>
</dbReference>
<dbReference type="InterPro" id="IPR035919">
    <property type="entry name" value="EAL_sf"/>
</dbReference>
<dbReference type="Gene3D" id="3.30.70.270">
    <property type="match status" value="1"/>
</dbReference>
<dbReference type="GO" id="GO:0071111">
    <property type="term" value="F:cyclic-guanylate-specific phosphodiesterase activity"/>
    <property type="evidence" value="ECO:0007669"/>
    <property type="project" value="InterPro"/>
</dbReference>
<keyword evidence="4" id="KW-1185">Reference proteome</keyword>
<dbReference type="SUPFAM" id="SSF55073">
    <property type="entry name" value="Nucleotide cyclase"/>
    <property type="match status" value="1"/>
</dbReference>
<sequence length="640" mass="72550">MNTRSIAQPLKANSKPAANKVAQWFGLTSYTPRLPVAWLGLASFIFLAALSIYVIANYYDTRRDIIARIDSQLINAATSANVITGKQYHEFPERITPLEFKQKSHALTELARALNVEYVYTMVLKPPHVHFTASSYTREDLKLNRMTRYQDIYSEASITLKSAFHSTEPVFEVAQDKWGHFKSVFIPFVLPDGTTYIAGADITIHDLQSRLHESVIDAAIDASFFFIMFLVVVSLYFMYYKKTLTNDSRTGFGNRIALEQALKHSKSQHLCLSVVWVKELEDIISFYGTEVGDNVMAKVMRYFSEFTHPFEVYRLTTSKIALVTSTEHGEHYLANLTESFPCAKPIYDAPHLYVNLCAGVAKGNCALLLENAFLALRQAQQQNIQICYFDSQLQLNPQQQAKNLHLTRMLQDACGSDRIIPFFTPRRACHNHGDIQYYCTARILNERGAIVDTEHFYPVMKQPKLRAQISMKLLELCVTRFRKSNHAWSIQLSHSEVADAEYFDYISQILRRYPQPQLITFEFNETDVLKNFSDMSLLMQSLKAKGANVSVCGVNSGFLTINRILKLPLDAICLEASICENLDEDDMLLSSIEYLASHCNSKRIELIVPCVTNSKQAKQLEAAGVARLEGSWIGKASGHL</sequence>
<dbReference type="InterPro" id="IPR001633">
    <property type="entry name" value="EAL_dom"/>
</dbReference>
<keyword evidence="1" id="KW-1133">Transmembrane helix</keyword>
<dbReference type="RefSeq" id="WP_099640194.1">
    <property type="nucleotide sequence ID" value="NZ_NKHF01000003.1"/>
</dbReference>
<dbReference type="OrthoDB" id="5894408at2"/>
<name>A0A2A5JWC3_PSEO7</name>
<dbReference type="InterPro" id="IPR050706">
    <property type="entry name" value="Cyclic-di-GMP_PDE-like"/>
</dbReference>
<dbReference type="SMART" id="SM00052">
    <property type="entry name" value="EAL"/>
    <property type="match status" value="1"/>
</dbReference>
<dbReference type="Pfam" id="PF00563">
    <property type="entry name" value="EAL"/>
    <property type="match status" value="1"/>
</dbReference>